<accession>A0A7I8D438</accession>
<evidence type="ECO:0000256" key="4">
    <source>
        <dbReference type="ARBA" id="ARBA00022840"/>
    </source>
</evidence>
<name>A0A7I8D438_9FIRM</name>
<sequence>MIEVQNLCKQYGPIKAVQDISFNINEGEIVGFLGPNGAGKSTTMNILTGYLSASSGKVTVGGVDILEDPMGVKKQIGYLPEQPPLYLDMTVKEYLNFIYNLKGLKLSRKAHIDEVCHLVRIDHVYNRLIGNLSKGYKQRVGVAQALLGNPKVLILDEPTVGLDPKQIIEIRNLIKHLGRNHTIILSSHILSEVQAVCERLIVINQGQIVADGTPTELSNSLRTDHKLVARIAGPQENVYQALISMSQITDVSTVGEKEPGVFEFTIESKQGSDVRRDLFEMASKNNWPLMGLRNNELTLEDVFLQLISKGGDSQ</sequence>
<proteinExistence type="inferred from homology"/>
<comment type="similarity">
    <text evidence="1">Belongs to the ABC transporter superfamily.</text>
</comment>
<dbReference type="Gene3D" id="3.40.50.300">
    <property type="entry name" value="P-loop containing nucleotide triphosphate hydrolases"/>
    <property type="match status" value="1"/>
</dbReference>
<dbReference type="PANTHER" id="PTHR43335">
    <property type="entry name" value="ABC TRANSPORTER, ATP-BINDING PROTEIN"/>
    <property type="match status" value="1"/>
</dbReference>
<dbReference type="InterPro" id="IPR003439">
    <property type="entry name" value="ABC_transporter-like_ATP-bd"/>
</dbReference>
<dbReference type="AlphaFoldDB" id="A0A7I8D438"/>
<keyword evidence="4 6" id="KW-0067">ATP-binding</keyword>
<dbReference type="SMART" id="SM00382">
    <property type="entry name" value="AAA"/>
    <property type="match status" value="1"/>
</dbReference>
<dbReference type="RefSeq" id="WP_215533321.1">
    <property type="nucleotide sequence ID" value="NZ_AP023321.1"/>
</dbReference>
<keyword evidence="2" id="KW-0813">Transport</keyword>
<dbReference type="EMBL" id="AP023321">
    <property type="protein sequence ID" value="BCI59414.1"/>
    <property type="molecule type" value="Genomic_DNA"/>
</dbReference>
<dbReference type="KEGG" id="sman:C12CBH8_00530"/>
<protein>
    <submittedName>
        <fullName evidence="6">ABC transporter ATP-binding protein</fullName>
    </submittedName>
</protein>
<evidence type="ECO:0000256" key="1">
    <source>
        <dbReference type="ARBA" id="ARBA00005417"/>
    </source>
</evidence>
<keyword evidence="3" id="KW-0547">Nucleotide-binding</keyword>
<dbReference type="PANTHER" id="PTHR43335:SF4">
    <property type="entry name" value="ABC TRANSPORTER, ATP-BINDING PROTEIN"/>
    <property type="match status" value="1"/>
</dbReference>
<gene>
    <name evidence="6" type="ORF">C12CBH8_00530</name>
</gene>
<dbReference type="Pfam" id="PF00005">
    <property type="entry name" value="ABC_tran"/>
    <property type="match status" value="1"/>
</dbReference>
<organism evidence="6 7">
    <name type="scientific">Solibaculum mannosilyticum</name>
    <dbReference type="NCBI Taxonomy" id="2780922"/>
    <lineage>
        <taxon>Bacteria</taxon>
        <taxon>Bacillati</taxon>
        <taxon>Bacillota</taxon>
        <taxon>Clostridia</taxon>
        <taxon>Eubacteriales</taxon>
        <taxon>Oscillospiraceae</taxon>
        <taxon>Solibaculum</taxon>
    </lineage>
</organism>
<dbReference type="InterPro" id="IPR003593">
    <property type="entry name" value="AAA+_ATPase"/>
</dbReference>
<dbReference type="GO" id="GO:0016887">
    <property type="term" value="F:ATP hydrolysis activity"/>
    <property type="evidence" value="ECO:0007669"/>
    <property type="project" value="InterPro"/>
</dbReference>
<dbReference type="CDD" id="cd03230">
    <property type="entry name" value="ABC_DR_subfamily_A"/>
    <property type="match status" value="1"/>
</dbReference>
<evidence type="ECO:0000256" key="2">
    <source>
        <dbReference type="ARBA" id="ARBA00022448"/>
    </source>
</evidence>
<dbReference type="SUPFAM" id="SSF52540">
    <property type="entry name" value="P-loop containing nucleoside triphosphate hydrolases"/>
    <property type="match status" value="1"/>
</dbReference>
<feature type="domain" description="ABC transporter" evidence="5">
    <location>
        <begin position="2"/>
        <end position="230"/>
    </location>
</feature>
<dbReference type="PROSITE" id="PS50893">
    <property type="entry name" value="ABC_TRANSPORTER_2"/>
    <property type="match status" value="1"/>
</dbReference>
<evidence type="ECO:0000313" key="6">
    <source>
        <dbReference type="EMBL" id="BCI59414.1"/>
    </source>
</evidence>
<dbReference type="InterPro" id="IPR027417">
    <property type="entry name" value="P-loop_NTPase"/>
</dbReference>
<dbReference type="GO" id="GO:0005524">
    <property type="term" value="F:ATP binding"/>
    <property type="evidence" value="ECO:0007669"/>
    <property type="project" value="UniProtKB-KW"/>
</dbReference>
<dbReference type="Proteomes" id="UP000593890">
    <property type="component" value="Chromosome"/>
</dbReference>
<evidence type="ECO:0000259" key="5">
    <source>
        <dbReference type="PROSITE" id="PS50893"/>
    </source>
</evidence>
<evidence type="ECO:0000256" key="3">
    <source>
        <dbReference type="ARBA" id="ARBA00022741"/>
    </source>
</evidence>
<evidence type="ECO:0000313" key="7">
    <source>
        <dbReference type="Proteomes" id="UP000593890"/>
    </source>
</evidence>
<reference evidence="7" key="1">
    <citation type="submission" date="2020-07" db="EMBL/GenBank/DDBJ databases">
        <title>Complete genome sequencing of Clostridia bacterium strain 12CBH8.</title>
        <authorList>
            <person name="Sakamoto M."/>
            <person name="Murakami T."/>
            <person name="Mori H."/>
        </authorList>
    </citation>
    <scope>NUCLEOTIDE SEQUENCE [LARGE SCALE GENOMIC DNA]</scope>
    <source>
        <strain evidence="7">12CBH8</strain>
    </source>
</reference>
<keyword evidence="7" id="KW-1185">Reference proteome</keyword>